<name>A0ABQ6I8Q4_9MICO</name>
<feature type="signal peptide" evidence="1">
    <location>
        <begin position="1"/>
        <end position="20"/>
    </location>
</feature>
<gene>
    <name evidence="2" type="ORF">GCM10025876_02800</name>
</gene>
<evidence type="ECO:0000256" key="1">
    <source>
        <dbReference type="SAM" id="SignalP"/>
    </source>
</evidence>
<proteinExistence type="predicted"/>
<evidence type="ECO:0000313" key="2">
    <source>
        <dbReference type="EMBL" id="GMA34076.1"/>
    </source>
</evidence>
<protein>
    <recommendedName>
        <fullName evidence="4">Secreted protein</fullName>
    </recommendedName>
</protein>
<keyword evidence="1" id="KW-0732">Signal</keyword>
<organism evidence="2 3">
    <name type="scientific">Demequina litorisediminis</name>
    <dbReference type="NCBI Taxonomy" id="1849022"/>
    <lineage>
        <taxon>Bacteria</taxon>
        <taxon>Bacillati</taxon>
        <taxon>Actinomycetota</taxon>
        <taxon>Actinomycetes</taxon>
        <taxon>Micrococcales</taxon>
        <taxon>Demequinaceae</taxon>
        <taxon>Demequina</taxon>
    </lineage>
</organism>
<comment type="caution">
    <text evidence="2">The sequence shown here is derived from an EMBL/GenBank/DDBJ whole genome shotgun (WGS) entry which is preliminary data.</text>
</comment>
<accession>A0ABQ6I8Q4</accession>
<feature type="chain" id="PRO_5046497364" description="Secreted protein" evidence="1">
    <location>
        <begin position="21"/>
        <end position="78"/>
    </location>
</feature>
<dbReference type="EMBL" id="BSUN01000001">
    <property type="protein sequence ID" value="GMA34076.1"/>
    <property type="molecule type" value="Genomic_DNA"/>
</dbReference>
<reference evidence="3" key="1">
    <citation type="journal article" date="2019" name="Int. J. Syst. Evol. Microbiol.">
        <title>The Global Catalogue of Microorganisms (GCM) 10K type strain sequencing project: providing services to taxonomists for standard genome sequencing and annotation.</title>
        <authorList>
            <consortium name="The Broad Institute Genomics Platform"/>
            <consortium name="The Broad Institute Genome Sequencing Center for Infectious Disease"/>
            <person name="Wu L."/>
            <person name="Ma J."/>
        </authorList>
    </citation>
    <scope>NUCLEOTIDE SEQUENCE [LARGE SCALE GENOMIC DNA]</scope>
    <source>
        <strain evidence="3">NBRC 112299</strain>
    </source>
</reference>
<dbReference type="Proteomes" id="UP001157125">
    <property type="component" value="Unassembled WGS sequence"/>
</dbReference>
<sequence length="78" mass="7987">MPKCCTVTIAQYVVATVTMAASTVTVGVADQMALSAVSATNPKTTMDNFMRAAEGRNAITTAVTVTAASTPYSAIPSR</sequence>
<evidence type="ECO:0000313" key="3">
    <source>
        <dbReference type="Proteomes" id="UP001157125"/>
    </source>
</evidence>
<keyword evidence="3" id="KW-1185">Reference proteome</keyword>
<evidence type="ECO:0008006" key="4">
    <source>
        <dbReference type="Google" id="ProtNLM"/>
    </source>
</evidence>